<dbReference type="Pfam" id="PF09578">
    <property type="entry name" value="Spore_YabQ"/>
    <property type="match status" value="1"/>
</dbReference>
<evidence type="ECO:0000256" key="1">
    <source>
        <dbReference type="SAM" id="Phobius"/>
    </source>
</evidence>
<evidence type="ECO:0000313" key="2">
    <source>
        <dbReference type="EMBL" id="TDA20292.1"/>
    </source>
</evidence>
<evidence type="ECO:0000313" key="3">
    <source>
        <dbReference type="Proteomes" id="UP000295710"/>
    </source>
</evidence>
<keyword evidence="1" id="KW-1133">Transmembrane helix</keyword>
<feature type="transmembrane region" description="Helical" evidence="1">
    <location>
        <begin position="46"/>
        <end position="63"/>
    </location>
</feature>
<organism evidence="2 3">
    <name type="scientific">Extibacter muris</name>
    <dbReference type="NCBI Taxonomy" id="1796622"/>
    <lineage>
        <taxon>Bacteria</taxon>
        <taxon>Bacillati</taxon>
        <taxon>Bacillota</taxon>
        <taxon>Clostridia</taxon>
        <taxon>Lachnospirales</taxon>
        <taxon>Lachnospiraceae</taxon>
        <taxon>Extibacter</taxon>
    </lineage>
</organism>
<feature type="transmembrane region" description="Helical" evidence="1">
    <location>
        <begin position="6"/>
        <end position="25"/>
    </location>
</feature>
<name>A0A4R4F9D2_9FIRM</name>
<dbReference type="InterPro" id="IPR019074">
    <property type="entry name" value="YabQ"/>
</dbReference>
<keyword evidence="1" id="KW-0812">Transmembrane</keyword>
<accession>A0A4R4F9D2</accession>
<keyword evidence="1" id="KW-0472">Membrane</keyword>
<dbReference type="AlphaFoldDB" id="A0A4R4F9D2"/>
<sequence>MPGIREEFIVFVLAVLSGAIVRLVYKCISSFREIVRHSLAAIGAEDFLFWMGSALYLFVQIYHTSDGSIRWYFILGVVLGAVLAAFLIRQAEKLHKKMYARSKKNSSKTIDKSGKKR</sequence>
<keyword evidence="3" id="KW-1185">Reference proteome</keyword>
<evidence type="ECO:0008006" key="4">
    <source>
        <dbReference type="Google" id="ProtNLM"/>
    </source>
</evidence>
<dbReference type="EMBL" id="SMMX01000025">
    <property type="protein sequence ID" value="TDA20292.1"/>
    <property type="molecule type" value="Genomic_DNA"/>
</dbReference>
<dbReference type="RefSeq" id="WP_132281054.1">
    <property type="nucleotide sequence ID" value="NZ_JAOBST010000066.1"/>
</dbReference>
<dbReference type="Proteomes" id="UP000295710">
    <property type="component" value="Unassembled WGS sequence"/>
</dbReference>
<reference evidence="2 3" key="1">
    <citation type="journal article" date="2016" name="Nat. Microbiol.">
        <title>The Mouse Intestinal Bacterial Collection (miBC) provides host-specific insight into cultured diversity and functional potential of the gut microbiota.</title>
        <authorList>
            <person name="Lagkouvardos I."/>
            <person name="Pukall R."/>
            <person name="Abt B."/>
            <person name="Foesel B.U."/>
            <person name="Meier-Kolthoff J.P."/>
            <person name="Kumar N."/>
            <person name="Bresciani A."/>
            <person name="Martinez I."/>
            <person name="Just S."/>
            <person name="Ziegler C."/>
            <person name="Brugiroux S."/>
            <person name="Garzetti D."/>
            <person name="Wenning M."/>
            <person name="Bui T.P."/>
            <person name="Wang J."/>
            <person name="Hugenholtz F."/>
            <person name="Plugge C.M."/>
            <person name="Peterson D.A."/>
            <person name="Hornef M.W."/>
            <person name="Baines J.F."/>
            <person name="Smidt H."/>
            <person name="Walter J."/>
            <person name="Kristiansen K."/>
            <person name="Nielsen H.B."/>
            <person name="Haller D."/>
            <person name="Overmann J."/>
            <person name="Stecher B."/>
            <person name="Clavel T."/>
        </authorList>
    </citation>
    <scope>NUCLEOTIDE SEQUENCE [LARGE SCALE GENOMIC DNA]</scope>
    <source>
        <strain evidence="2 3">DSM 28560</strain>
    </source>
</reference>
<feature type="transmembrane region" description="Helical" evidence="1">
    <location>
        <begin position="69"/>
        <end position="88"/>
    </location>
</feature>
<gene>
    <name evidence="2" type="ORF">E1963_17940</name>
</gene>
<comment type="caution">
    <text evidence="2">The sequence shown here is derived from an EMBL/GenBank/DDBJ whole genome shotgun (WGS) entry which is preliminary data.</text>
</comment>
<protein>
    <recommendedName>
        <fullName evidence="4">Spore cortex biosynthesis protein YabQ</fullName>
    </recommendedName>
</protein>
<dbReference type="NCBIfam" id="TIGR02893">
    <property type="entry name" value="spore_yabQ"/>
    <property type="match status" value="1"/>
</dbReference>
<proteinExistence type="predicted"/>